<gene>
    <name evidence="5" type="ORF">MEDL_7723</name>
</gene>
<feature type="signal peptide" evidence="3">
    <location>
        <begin position="1"/>
        <end position="22"/>
    </location>
</feature>
<comment type="caution">
    <text evidence="5">The sequence shown here is derived from an EMBL/GenBank/DDBJ whole genome shotgun (WGS) entry which is preliminary data.</text>
</comment>
<dbReference type="Pfam" id="PF23283">
    <property type="entry name" value="D8C_UMOD"/>
    <property type="match status" value="1"/>
</dbReference>
<keyword evidence="1 3" id="KW-0732">Signal</keyword>
<evidence type="ECO:0000256" key="2">
    <source>
        <dbReference type="ARBA" id="ARBA00023157"/>
    </source>
</evidence>
<reference evidence="5" key="1">
    <citation type="submission" date="2021-03" db="EMBL/GenBank/DDBJ databases">
        <authorList>
            <person name="Bekaert M."/>
        </authorList>
    </citation>
    <scope>NUCLEOTIDE SEQUENCE</scope>
</reference>
<evidence type="ECO:0000256" key="3">
    <source>
        <dbReference type="SAM" id="SignalP"/>
    </source>
</evidence>
<name>A0A8S3QDC8_MYTED</name>
<sequence>MKSFLFVYICAITSFKVSFVLSQDPCLEYQTLNEDKRSPGHKFEPSADLAISDDRLTLGWYRIMSDAGETMPTSAPDTFKCGTWYPIWLNGGPPVTTGETKTVPVCLKTFESTCEYTWDIQIKICSGGFLVYELSPSPIIDSAYCFGSSGPCPNGTSSETGYTPGCSYLEQTILRPRHWEAAYDMNMIVKCSVRARASENSVPGYYYYSADFVAGIVVCQNSAPDAFVYEVDEGQTINVTLRSTVPTGCNAQMFINNCKETIKLSYPNEYSCRHGDTKWGPIIQESCGADVLANTWFENHTLIVHGNIDNMYNINSVRYASVKLTKASSKTDPSKAWDKINIPDIIIHTLSSACHWGTCNVGIAIRSHDSLFVVRTIDECKNPIQFNGTDHDYTATITSRTYPLIDFRVCDDRNMKIQRDGKSFKVIIAYNVLHLTT</sequence>
<feature type="domain" description="UMOD/GP2/OIT3-like D8C" evidence="4">
    <location>
        <begin position="69"/>
        <end position="145"/>
    </location>
</feature>
<evidence type="ECO:0000256" key="1">
    <source>
        <dbReference type="ARBA" id="ARBA00022729"/>
    </source>
</evidence>
<feature type="chain" id="PRO_5035822125" description="UMOD/GP2/OIT3-like D8C domain-containing protein" evidence="3">
    <location>
        <begin position="23"/>
        <end position="437"/>
    </location>
</feature>
<dbReference type="EMBL" id="CAJPWZ010000411">
    <property type="protein sequence ID" value="CAG2192571.1"/>
    <property type="molecule type" value="Genomic_DNA"/>
</dbReference>
<dbReference type="AlphaFoldDB" id="A0A8S3QDC8"/>
<evidence type="ECO:0000313" key="6">
    <source>
        <dbReference type="Proteomes" id="UP000683360"/>
    </source>
</evidence>
<accession>A0A8S3QDC8</accession>
<evidence type="ECO:0000259" key="4">
    <source>
        <dbReference type="Pfam" id="PF23283"/>
    </source>
</evidence>
<proteinExistence type="predicted"/>
<keyword evidence="6" id="KW-1185">Reference proteome</keyword>
<dbReference type="InterPro" id="IPR057774">
    <property type="entry name" value="D8C_UMOD/GP2/OIT3-like"/>
</dbReference>
<organism evidence="5 6">
    <name type="scientific">Mytilus edulis</name>
    <name type="common">Blue mussel</name>
    <dbReference type="NCBI Taxonomy" id="6550"/>
    <lineage>
        <taxon>Eukaryota</taxon>
        <taxon>Metazoa</taxon>
        <taxon>Spiralia</taxon>
        <taxon>Lophotrochozoa</taxon>
        <taxon>Mollusca</taxon>
        <taxon>Bivalvia</taxon>
        <taxon>Autobranchia</taxon>
        <taxon>Pteriomorphia</taxon>
        <taxon>Mytilida</taxon>
        <taxon>Mytiloidea</taxon>
        <taxon>Mytilidae</taxon>
        <taxon>Mytilinae</taxon>
        <taxon>Mytilus</taxon>
    </lineage>
</organism>
<protein>
    <recommendedName>
        <fullName evidence="4">UMOD/GP2/OIT3-like D8C domain-containing protein</fullName>
    </recommendedName>
</protein>
<dbReference type="OrthoDB" id="10043005at2759"/>
<evidence type="ECO:0000313" key="5">
    <source>
        <dbReference type="EMBL" id="CAG2192571.1"/>
    </source>
</evidence>
<dbReference type="Proteomes" id="UP000683360">
    <property type="component" value="Unassembled WGS sequence"/>
</dbReference>
<keyword evidence="2" id="KW-1015">Disulfide bond</keyword>